<dbReference type="Pfam" id="PF04073">
    <property type="entry name" value="tRNA_edit"/>
    <property type="match status" value="1"/>
</dbReference>
<reference evidence="3" key="1">
    <citation type="submission" date="2021-02" db="EMBL/GenBank/DDBJ databases">
        <authorList>
            <person name="Palmer J.M."/>
        </authorList>
    </citation>
    <scope>NUCLEOTIDE SEQUENCE</scope>
    <source>
        <strain evidence="3">SCRP23</strain>
    </source>
</reference>
<organism evidence="3 4">
    <name type="scientific">Phytophthora boehmeriae</name>
    <dbReference type="NCBI Taxonomy" id="109152"/>
    <lineage>
        <taxon>Eukaryota</taxon>
        <taxon>Sar</taxon>
        <taxon>Stramenopiles</taxon>
        <taxon>Oomycota</taxon>
        <taxon>Peronosporomycetes</taxon>
        <taxon>Peronosporales</taxon>
        <taxon>Peronosporaceae</taxon>
        <taxon>Phytophthora</taxon>
    </lineage>
</organism>
<feature type="domain" description="Mut7-C RNAse" evidence="1">
    <location>
        <begin position="507"/>
        <end position="661"/>
    </location>
</feature>
<accession>A0A8T1WYD4</accession>
<evidence type="ECO:0000259" key="2">
    <source>
        <dbReference type="Pfam" id="PF04073"/>
    </source>
</evidence>
<proteinExistence type="predicted"/>
<sequence length="690" mass="76648">MPELQEQLREIFAQRQQNGQTTAEQDATAAAQWCGCLHSSFYGANAAVRGVNKFLELETTLTQLFSLLSSQKLARILVDEAIETQDVKRAHRIVYNFGLREEYPDIDLMYCHDGLMKLIERQRWQMALSFAGNDTSLLKLLLHHVVAAGETQWAARLGDILKIPEIEGLCAQMGTQRSSSRRGRLTYSGNAAALNGWLSLGLGGEAIVFCNTEEALRAAMDHFLIRNPILIEGTGDDAVGANNTRFYNDQIVGLDVEWKPISSKIAATTGSTTTTAVASILQIASSTRVFIVDLLALHGNDFLFNTFLQRLFSSTSLLKVGFGFDSDLKVLHQTFPERPSLLRISPFLELSTVVSKLLNVSLEAPCVACIEANCKLDTAQLATLCGVSRRRIKFATFSECCESFGFEPGTIPPFGHRSGETIPPIKIYANSTLRHIQYLICGGGAHDSLLWLSSKAYFALIEVEAVGDIQRGFSAIEASISKEEVGISASETTSIAYKNMGYNSEYKFLADSMVARVGKWLRTIGMDVLIWDPYAVPKKKASQDHKAALLALSVCEQRILLTRDKKLANRRDAGACFVVSSDDPFQQFQEIKTHFALKLVKDEMMSRCSRCNAKGFDVVDLEYVRSQTEDEVHPNVLEVVTEFWVCRVCHKIYWEGPKYDSNYANLLRMFDEESIVGSDSEDATAHISPV</sequence>
<name>A0A8T1WYD4_9STRA</name>
<dbReference type="InterPro" id="IPR007214">
    <property type="entry name" value="YbaK/aa-tRNA-synth-assoc-dom"/>
</dbReference>
<dbReference type="EMBL" id="JAGDFL010000068">
    <property type="protein sequence ID" value="KAG7398917.1"/>
    <property type="molecule type" value="Genomic_DNA"/>
</dbReference>
<protein>
    <recommendedName>
        <fullName evidence="5">3'-5' exonuclease domain-containing protein</fullName>
    </recommendedName>
</protein>
<evidence type="ECO:0008006" key="5">
    <source>
        <dbReference type="Google" id="ProtNLM"/>
    </source>
</evidence>
<evidence type="ECO:0000313" key="3">
    <source>
        <dbReference type="EMBL" id="KAG7398917.1"/>
    </source>
</evidence>
<dbReference type="InterPro" id="IPR002782">
    <property type="entry name" value="Mut7-C_RNAse_dom"/>
</dbReference>
<dbReference type="Pfam" id="PF01927">
    <property type="entry name" value="Mut7-C"/>
    <property type="match status" value="1"/>
</dbReference>
<evidence type="ECO:0000313" key="4">
    <source>
        <dbReference type="Proteomes" id="UP000693981"/>
    </source>
</evidence>
<dbReference type="PANTHER" id="PTHR47765">
    <property type="entry name" value="3'-5' EXONUCLEASE DOMAIN-CONTAINING PROTEIN"/>
    <property type="match status" value="1"/>
</dbReference>
<evidence type="ECO:0000259" key="1">
    <source>
        <dbReference type="Pfam" id="PF01927"/>
    </source>
</evidence>
<dbReference type="Proteomes" id="UP000693981">
    <property type="component" value="Unassembled WGS sequence"/>
</dbReference>
<dbReference type="AlphaFoldDB" id="A0A8T1WYD4"/>
<dbReference type="PANTHER" id="PTHR47765:SF2">
    <property type="entry name" value="EXONUCLEASE MUT-7 HOMOLOG"/>
    <property type="match status" value="1"/>
</dbReference>
<dbReference type="OrthoDB" id="10261556at2759"/>
<feature type="domain" description="YbaK/aminoacyl-tRNA synthetase-associated" evidence="2">
    <location>
        <begin position="363"/>
        <end position="456"/>
    </location>
</feature>
<gene>
    <name evidence="3" type="ORF">PHYBOEH_010135</name>
</gene>
<comment type="caution">
    <text evidence="3">The sequence shown here is derived from an EMBL/GenBank/DDBJ whole genome shotgun (WGS) entry which is preliminary data.</text>
</comment>
<keyword evidence="4" id="KW-1185">Reference proteome</keyword>
<dbReference type="GO" id="GO:0002161">
    <property type="term" value="F:aminoacyl-tRNA deacylase activity"/>
    <property type="evidence" value="ECO:0007669"/>
    <property type="project" value="InterPro"/>
</dbReference>
<dbReference type="InterPro" id="IPR052408">
    <property type="entry name" value="Exonuclease_MUT-7-like"/>
</dbReference>
<dbReference type="CDD" id="cd04332">
    <property type="entry name" value="YbaK_like"/>
    <property type="match status" value="1"/>
</dbReference>